<keyword evidence="4" id="KW-1185">Reference proteome</keyword>
<dbReference type="RefSeq" id="WP_109836311.1">
    <property type="nucleotide sequence ID" value="NZ_QGKM01000005.1"/>
</dbReference>
<dbReference type="HAMAP" id="MF_00386">
    <property type="entry name" value="UPF0161_YidD"/>
    <property type="match status" value="1"/>
</dbReference>
<dbReference type="InterPro" id="IPR002696">
    <property type="entry name" value="Membr_insert_effic_factor_YidD"/>
</dbReference>
<proteinExistence type="inferred from homology"/>
<dbReference type="PANTHER" id="PTHR33383">
    <property type="entry name" value="MEMBRANE PROTEIN INSERTION EFFICIENCY FACTOR-RELATED"/>
    <property type="match status" value="1"/>
</dbReference>
<dbReference type="Pfam" id="PF01809">
    <property type="entry name" value="YidD"/>
    <property type="match status" value="1"/>
</dbReference>
<reference evidence="3 4" key="1">
    <citation type="submission" date="2018-05" db="EMBL/GenBank/DDBJ databases">
        <title>Leucothrix arctica sp. nov., isolated from Arctic seawater.</title>
        <authorList>
            <person name="Choi A."/>
            <person name="Baek K."/>
        </authorList>
    </citation>
    <scope>NUCLEOTIDE SEQUENCE [LARGE SCALE GENOMIC DNA]</scope>
    <source>
        <strain evidence="3 4">JCM 18388</strain>
    </source>
</reference>
<dbReference type="SMART" id="SM01234">
    <property type="entry name" value="Haemolytic"/>
    <property type="match status" value="1"/>
</dbReference>
<comment type="subcellular location">
    <subcellularLocation>
        <location evidence="1">Cell membrane</location>
        <topology evidence="1">Peripheral membrane protein</topology>
        <orientation evidence="1">Cytoplasmic side</orientation>
    </subcellularLocation>
</comment>
<gene>
    <name evidence="3" type="ORF">DKW60_03710</name>
</gene>
<keyword evidence="1" id="KW-0472">Membrane</keyword>
<evidence type="ECO:0000313" key="3">
    <source>
        <dbReference type="EMBL" id="PWR00257.1"/>
    </source>
</evidence>
<evidence type="ECO:0000313" key="4">
    <source>
        <dbReference type="Proteomes" id="UP000245539"/>
    </source>
</evidence>
<dbReference type="PANTHER" id="PTHR33383:SF1">
    <property type="entry name" value="MEMBRANE PROTEIN INSERTION EFFICIENCY FACTOR-RELATED"/>
    <property type="match status" value="1"/>
</dbReference>
<organism evidence="3 4">
    <name type="scientific">Leucothrix pacifica</name>
    <dbReference type="NCBI Taxonomy" id="1247513"/>
    <lineage>
        <taxon>Bacteria</taxon>
        <taxon>Pseudomonadati</taxon>
        <taxon>Pseudomonadota</taxon>
        <taxon>Gammaproteobacteria</taxon>
        <taxon>Thiotrichales</taxon>
        <taxon>Thiotrichaceae</taxon>
        <taxon>Leucothrix</taxon>
    </lineage>
</organism>
<comment type="similarity">
    <text evidence="1">Belongs to the UPF0161 family.</text>
</comment>
<dbReference type="GO" id="GO:0005886">
    <property type="term" value="C:plasma membrane"/>
    <property type="evidence" value="ECO:0007669"/>
    <property type="project" value="UniProtKB-SubCell"/>
</dbReference>
<evidence type="ECO:0000256" key="2">
    <source>
        <dbReference type="SAM" id="MobiDB-lite"/>
    </source>
</evidence>
<name>A0A317CP21_9GAMM</name>
<feature type="region of interest" description="Disordered" evidence="2">
    <location>
        <begin position="68"/>
        <end position="89"/>
    </location>
</feature>
<accession>A0A317CP21</accession>
<dbReference type="NCBIfam" id="TIGR00278">
    <property type="entry name" value="membrane protein insertion efficiency factor YidD"/>
    <property type="match status" value="1"/>
</dbReference>
<dbReference type="AlphaFoldDB" id="A0A317CP21"/>
<sequence>MKRILLWLIRGYQLILSPVIGANCRHEPTCSRYSFQAIERFGAIKGLWLTLKRVGKCHPWGTWGYDPVPTDPRQTKKETTETTETIEKP</sequence>
<protein>
    <recommendedName>
        <fullName evidence="1">Putative membrane protein insertion efficiency factor</fullName>
    </recommendedName>
</protein>
<evidence type="ECO:0000256" key="1">
    <source>
        <dbReference type="HAMAP-Rule" id="MF_00386"/>
    </source>
</evidence>
<feature type="compositionally biased region" description="Basic and acidic residues" evidence="2">
    <location>
        <begin position="73"/>
        <end position="89"/>
    </location>
</feature>
<keyword evidence="1" id="KW-1003">Cell membrane</keyword>
<comment type="function">
    <text evidence="1">Could be involved in insertion of integral membrane proteins into the membrane.</text>
</comment>
<dbReference type="Proteomes" id="UP000245539">
    <property type="component" value="Unassembled WGS sequence"/>
</dbReference>
<dbReference type="EMBL" id="QGKM01000005">
    <property type="protein sequence ID" value="PWR00257.1"/>
    <property type="molecule type" value="Genomic_DNA"/>
</dbReference>
<dbReference type="OrthoDB" id="9801753at2"/>
<comment type="caution">
    <text evidence="3">The sequence shown here is derived from an EMBL/GenBank/DDBJ whole genome shotgun (WGS) entry which is preliminary data.</text>
</comment>